<dbReference type="PANTHER" id="PTHR33452">
    <property type="entry name" value="OXIDOREDUCTASE CATD-RELATED"/>
    <property type="match status" value="1"/>
</dbReference>
<organism evidence="8 9">
    <name type="scientific">Gemmatirosa kalamazoonensis</name>
    <dbReference type="NCBI Taxonomy" id="861299"/>
    <lineage>
        <taxon>Bacteria</taxon>
        <taxon>Pseudomonadati</taxon>
        <taxon>Gemmatimonadota</taxon>
        <taxon>Gemmatimonadia</taxon>
        <taxon>Gemmatimonadales</taxon>
        <taxon>Gemmatimonadaceae</taxon>
        <taxon>Gemmatirosa</taxon>
    </lineage>
</organism>
<dbReference type="RefSeq" id="WP_025409902.1">
    <property type="nucleotide sequence ID" value="NZ_CP007128.1"/>
</dbReference>
<reference evidence="8 9" key="1">
    <citation type="journal article" date="2014" name="Genome Announc.">
        <title>Genome Sequence and Methylome of Soil Bacterium Gemmatirosa kalamazoonensis KBS708T, a Member of the Rarely Cultivated Gemmatimonadetes Phylum.</title>
        <authorList>
            <person name="Debruyn J.M."/>
            <person name="Radosevich M."/>
            <person name="Wommack K.E."/>
            <person name="Polson S.W."/>
            <person name="Hauser L.J."/>
            <person name="Fawaz M.N."/>
            <person name="Korlach J."/>
            <person name="Tsai Y.C."/>
        </authorList>
    </citation>
    <scope>NUCLEOTIDE SEQUENCE [LARGE SCALE GENOMIC DNA]</scope>
    <source>
        <strain evidence="8 9">KBS708</strain>
    </source>
</reference>
<dbReference type="HOGENOM" id="CLU_058421_3_2_0"/>
<evidence type="ECO:0000313" key="8">
    <source>
        <dbReference type="EMBL" id="AHG88361.1"/>
    </source>
</evidence>
<keyword evidence="6 7" id="KW-0472">Membrane</keyword>
<evidence type="ECO:0000256" key="7">
    <source>
        <dbReference type="SAM" id="Phobius"/>
    </source>
</evidence>
<dbReference type="STRING" id="861299.J421_0824"/>
<proteinExistence type="inferred from homology"/>
<dbReference type="AlphaFoldDB" id="W0RC52"/>
<name>W0RC52_9BACT</name>
<evidence type="ECO:0000256" key="4">
    <source>
        <dbReference type="ARBA" id="ARBA00022692"/>
    </source>
</evidence>
<evidence type="ECO:0000256" key="3">
    <source>
        <dbReference type="ARBA" id="ARBA00022475"/>
    </source>
</evidence>
<evidence type="ECO:0000313" key="9">
    <source>
        <dbReference type="Proteomes" id="UP000019151"/>
    </source>
</evidence>
<evidence type="ECO:0000256" key="6">
    <source>
        <dbReference type="ARBA" id="ARBA00023136"/>
    </source>
</evidence>
<dbReference type="InterPro" id="IPR051907">
    <property type="entry name" value="DoxX-like_oxidoreductase"/>
</dbReference>
<sequence>MSTRDDSKRFDLALAVLRVLVGVVFLAHGGQKLFVFGFEGVAGAFGQMGIPAASITGPAAALVEFFGGLALVSGLLTRLAGLGLAVLMLGAILFVHLPAGFFSPKGVEFPLTLLAAAVTFALAGAGRFSLDHAIAARRATR</sequence>
<feature type="transmembrane region" description="Helical" evidence="7">
    <location>
        <begin position="50"/>
        <end position="72"/>
    </location>
</feature>
<dbReference type="eggNOG" id="COG2259">
    <property type="taxonomic scope" value="Bacteria"/>
</dbReference>
<dbReference type="KEGG" id="gba:J421_0824"/>
<keyword evidence="9" id="KW-1185">Reference proteome</keyword>
<dbReference type="GO" id="GO:0005886">
    <property type="term" value="C:plasma membrane"/>
    <property type="evidence" value="ECO:0007669"/>
    <property type="project" value="UniProtKB-SubCell"/>
</dbReference>
<evidence type="ECO:0000256" key="2">
    <source>
        <dbReference type="ARBA" id="ARBA00006679"/>
    </source>
</evidence>
<feature type="transmembrane region" description="Helical" evidence="7">
    <location>
        <begin position="79"/>
        <end position="97"/>
    </location>
</feature>
<comment type="similarity">
    <text evidence="2">Belongs to the DoxX family.</text>
</comment>
<keyword evidence="4 7" id="KW-0812">Transmembrane</keyword>
<evidence type="ECO:0000256" key="5">
    <source>
        <dbReference type="ARBA" id="ARBA00022989"/>
    </source>
</evidence>
<dbReference type="InParanoid" id="W0RC52"/>
<keyword evidence="3" id="KW-1003">Cell membrane</keyword>
<comment type="subcellular location">
    <subcellularLocation>
        <location evidence="1">Cell membrane</location>
        <topology evidence="1">Multi-pass membrane protein</topology>
    </subcellularLocation>
</comment>
<gene>
    <name evidence="8" type="ORF">J421_0824</name>
</gene>
<dbReference type="Proteomes" id="UP000019151">
    <property type="component" value="Chromosome"/>
</dbReference>
<accession>W0RC52</accession>
<feature type="transmembrane region" description="Helical" evidence="7">
    <location>
        <begin position="109"/>
        <end position="130"/>
    </location>
</feature>
<keyword evidence="5 7" id="KW-1133">Transmembrane helix</keyword>
<dbReference type="EMBL" id="CP007128">
    <property type="protein sequence ID" value="AHG88361.1"/>
    <property type="molecule type" value="Genomic_DNA"/>
</dbReference>
<dbReference type="InterPro" id="IPR032808">
    <property type="entry name" value="DoxX"/>
</dbReference>
<dbReference type="FunCoup" id="W0RC52">
    <property type="interactions" value="56"/>
</dbReference>
<evidence type="ECO:0000256" key="1">
    <source>
        <dbReference type="ARBA" id="ARBA00004651"/>
    </source>
</evidence>
<feature type="transmembrane region" description="Helical" evidence="7">
    <location>
        <begin position="12"/>
        <end position="30"/>
    </location>
</feature>
<protein>
    <submittedName>
        <fullName evidence="8">DoxX family protein</fullName>
    </submittedName>
</protein>
<dbReference type="PANTHER" id="PTHR33452:SF1">
    <property type="entry name" value="INNER MEMBRANE PROTEIN YPHA-RELATED"/>
    <property type="match status" value="1"/>
</dbReference>
<dbReference type="Pfam" id="PF07681">
    <property type="entry name" value="DoxX"/>
    <property type="match status" value="1"/>
</dbReference>